<dbReference type="PATRIC" id="fig|1608419.3.peg.2422"/>
<dbReference type="EMBL" id="JYFQ01000009">
    <property type="protein sequence ID" value="KKZ14612.1"/>
    <property type="molecule type" value="Genomic_DNA"/>
</dbReference>
<reference evidence="1 2" key="1">
    <citation type="submission" date="2015-02" db="EMBL/GenBank/DDBJ databases">
        <authorList>
            <person name="Slaby B."/>
            <person name="Hentschel U."/>
        </authorList>
    </citation>
    <scope>NUCLEOTIDE SEQUENCE [LARGE SCALE GENOMIC DNA]</scope>
    <source>
        <strain evidence="1">15L</strain>
    </source>
</reference>
<organism evidence="1 2">
    <name type="scientific">Candidatus Synechococcus spongiarum 15L</name>
    <dbReference type="NCBI Taxonomy" id="1608419"/>
    <lineage>
        <taxon>Bacteria</taxon>
        <taxon>Bacillati</taxon>
        <taxon>Cyanobacteriota</taxon>
        <taxon>Cyanophyceae</taxon>
        <taxon>Synechococcales</taxon>
        <taxon>Synechococcaceae</taxon>
        <taxon>Synechococcus</taxon>
    </lineage>
</organism>
<sequence length="128" mass="15431">MKKLLDYILNRQIDSYYLLIIKFDISKQISHKLYFIDLLDWIDFIAYDAGPGQIMLKEQDLYDELDSENSPKKRTIFEKVDILFNLFEQKLISMFNNRKERLNTQKTLVQEFQESEFIVDQSKMEFVA</sequence>
<gene>
    <name evidence="1" type="ORF">TQ37_00595</name>
</gene>
<name>A0A0G8AZ01_9SYNE</name>
<evidence type="ECO:0000313" key="1">
    <source>
        <dbReference type="EMBL" id="KKZ14612.1"/>
    </source>
</evidence>
<evidence type="ECO:0000313" key="2">
    <source>
        <dbReference type="Proteomes" id="UP000035037"/>
    </source>
</evidence>
<protein>
    <submittedName>
        <fullName evidence="1">Uncharacterized protein</fullName>
    </submittedName>
</protein>
<proteinExistence type="predicted"/>
<reference evidence="1 2" key="2">
    <citation type="submission" date="2015-05" db="EMBL/GenBank/DDBJ databases">
        <title>Lifestyle Evolution in Cyanobacterial Symbionts of Sponges.</title>
        <authorList>
            <person name="Burgsdorf I."/>
            <person name="Slaby B.M."/>
            <person name="Handley K.M."/>
            <person name="Haber M."/>
            <person name="Blom J."/>
            <person name="Marshall C.W."/>
            <person name="Gilbert J.A."/>
            <person name="Hentschel U."/>
            <person name="Steindler L."/>
        </authorList>
    </citation>
    <scope>NUCLEOTIDE SEQUENCE [LARGE SCALE GENOMIC DNA]</scope>
    <source>
        <strain evidence="1">15L</strain>
    </source>
</reference>
<dbReference type="Proteomes" id="UP000035037">
    <property type="component" value="Unassembled WGS sequence"/>
</dbReference>
<dbReference type="AlphaFoldDB" id="A0A0G8AZ01"/>
<comment type="caution">
    <text evidence="1">The sequence shown here is derived from an EMBL/GenBank/DDBJ whole genome shotgun (WGS) entry which is preliminary data.</text>
</comment>
<accession>A0A0G8AZ01</accession>